<dbReference type="Gene3D" id="3.90.770.10">
    <property type="entry name" value="3-hydroxy-3-methylglutaryl-coenzyme A Reductase, Chain A, domain 2"/>
    <property type="match status" value="1"/>
</dbReference>
<dbReference type="InterPro" id="IPR023074">
    <property type="entry name" value="HMG_CoA_Rdtase_cat_sf"/>
</dbReference>
<reference evidence="6" key="1">
    <citation type="journal article" date="2024" name="IScience">
        <title>Strigolactones Initiate the Formation of Haustorium-like Structures in Castilleja.</title>
        <authorList>
            <person name="Buerger M."/>
            <person name="Peterson D."/>
            <person name="Chory J."/>
        </authorList>
    </citation>
    <scope>NUCLEOTIDE SEQUENCE [LARGE SCALE GENOMIC DNA]</scope>
</reference>
<keyword evidence="4" id="KW-0414">Isoprene biosynthesis</keyword>
<dbReference type="EC" id="1.1.1.34" evidence="5"/>
<dbReference type="InterPro" id="IPR002202">
    <property type="entry name" value="HMG_CoA_Rdtase"/>
</dbReference>
<evidence type="ECO:0000313" key="5">
    <source>
        <dbReference type="EMBL" id="KAL3613199.1"/>
    </source>
</evidence>
<name>A0ABD3B7C6_9LAMI</name>
<dbReference type="InterPro" id="IPR009023">
    <property type="entry name" value="HMG_CoA_Rdtase_NAD(P)-bd_sf"/>
</dbReference>
<protein>
    <submittedName>
        <fullName evidence="5">3-hydroxy-3-methylglutaryl coenzyme A reductase 1</fullName>
        <ecNumber evidence="5">1.1.1.34</ecNumber>
    </submittedName>
</protein>
<sequence length="96" mass="10235">MPVGYVQIPVGVAGPLLLHGCEYSVPMAITDGCLVASTNRGCKAIYVSGGATCVLLQDGMTRAPVVRFPSAKRATELKFFLEDPLNFDTLSVVFNK</sequence>
<dbReference type="Proteomes" id="UP001632038">
    <property type="component" value="Unassembled WGS sequence"/>
</dbReference>
<evidence type="ECO:0000256" key="4">
    <source>
        <dbReference type="ARBA" id="ARBA00023229"/>
    </source>
</evidence>
<comment type="caution">
    <text evidence="5">The sequence shown here is derived from an EMBL/GenBank/DDBJ whole genome shotgun (WGS) entry which is preliminary data.</text>
</comment>
<gene>
    <name evidence="5" type="primary">HMGR1_4</name>
    <name evidence="5" type="ORF">CASFOL_042948</name>
</gene>
<comment type="similarity">
    <text evidence="2">Belongs to the HMG-CoA reductase family.</text>
</comment>
<dbReference type="GO" id="GO:0008299">
    <property type="term" value="P:isoprenoid biosynthetic process"/>
    <property type="evidence" value="ECO:0007669"/>
    <property type="project" value="UniProtKB-KW"/>
</dbReference>
<dbReference type="PANTHER" id="PTHR10572:SF43">
    <property type="entry name" value="3-HYDROXY-3-METHYLGLUTARYL COENZYME A REDUCTASE"/>
    <property type="match status" value="1"/>
</dbReference>
<dbReference type="Gene3D" id="3.30.70.420">
    <property type="entry name" value="Hydroxymethylglutaryl-CoA reductase, class I/II, NAD/NADP-binding domain"/>
    <property type="match status" value="1"/>
</dbReference>
<dbReference type="InterPro" id="IPR009029">
    <property type="entry name" value="HMG_CoA_Rdtase_sub-bd_dom_sf"/>
</dbReference>
<organism evidence="5 6">
    <name type="scientific">Castilleja foliolosa</name>
    <dbReference type="NCBI Taxonomy" id="1961234"/>
    <lineage>
        <taxon>Eukaryota</taxon>
        <taxon>Viridiplantae</taxon>
        <taxon>Streptophyta</taxon>
        <taxon>Embryophyta</taxon>
        <taxon>Tracheophyta</taxon>
        <taxon>Spermatophyta</taxon>
        <taxon>Magnoliopsida</taxon>
        <taxon>eudicotyledons</taxon>
        <taxon>Gunneridae</taxon>
        <taxon>Pentapetalae</taxon>
        <taxon>asterids</taxon>
        <taxon>lamiids</taxon>
        <taxon>Lamiales</taxon>
        <taxon>Orobanchaceae</taxon>
        <taxon>Pedicularideae</taxon>
        <taxon>Castillejinae</taxon>
        <taxon>Castilleja</taxon>
    </lineage>
</organism>
<proteinExistence type="inferred from homology"/>
<evidence type="ECO:0000256" key="3">
    <source>
        <dbReference type="ARBA" id="ARBA00023002"/>
    </source>
</evidence>
<keyword evidence="3 5" id="KW-0560">Oxidoreductase</keyword>
<evidence type="ECO:0000256" key="1">
    <source>
        <dbReference type="ARBA" id="ARBA00005084"/>
    </source>
</evidence>
<evidence type="ECO:0000313" key="6">
    <source>
        <dbReference type="Proteomes" id="UP001632038"/>
    </source>
</evidence>
<comment type="pathway">
    <text evidence="1">Metabolic intermediate biosynthesis; (R)-mevalonate biosynthesis; (R)-mevalonate from acetyl-CoA: step 3/3.</text>
</comment>
<dbReference type="Pfam" id="PF00368">
    <property type="entry name" value="HMG-CoA_red"/>
    <property type="match status" value="1"/>
</dbReference>
<dbReference type="AlphaFoldDB" id="A0ABD3B7C6"/>
<dbReference type="GO" id="GO:0004420">
    <property type="term" value="F:hydroxymethylglutaryl-CoA reductase (NADPH) activity"/>
    <property type="evidence" value="ECO:0007669"/>
    <property type="project" value="UniProtKB-EC"/>
</dbReference>
<evidence type="ECO:0000256" key="2">
    <source>
        <dbReference type="ARBA" id="ARBA00007661"/>
    </source>
</evidence>
<keyword evidence="6" id="KW-1185">Reference proteome</keyword>
<dbReference type="EMBL" id="JAVIJP010000166">
    <property type="protein sequence ID" value="KAL3613199.1"/>
    <property type="molecule type" value="Genomic_DNA"/>
</dbReference>
<dbReference type="PROSITE" id="PS50065">
    <property type="entry name" value="HMG_COA_REDUCTASE_4"/>
    <property type="match status" value="1"/>
</dbReference>
<dbReference type="SUPFAM" id="SSF56542">
    <property type="entry name" value="Substrate-binding domain of HMG-CoA reductase"/>
    <property type="match status" value="1"/>
</dbReference>
<accession>A0ABD3B7C6</accession>
<dbReference type="PANTHER" id="PTHR10572">
    <property type="entry name" value="3-HYDROXY-3-METHYLGLUTARYL-COENZYME A REDUCTASE"/>
    <property type="match status" value="1"/>
</dbReference>